<feature type="region of interest" description="Disordered" evidence="6">
    <location>
        <begin position="1"/>
        <end position="24"/>
    </location>
</feature>
<dbReference type="InterPro" id="IPR052035">
    <property type="entry name" value="ZnF_BED_domain_contain"/>
</dbReference>
<evidence type="ECO:0000256" key="1">
    <source>
        <dbReference type="ARBA" id="ARBA00004123"/>
    </source>
</evidence>
<evidence type="ECO:0000256" key="3">
    <source>
        <dbReference type="ARBA" id="ARBA00022771"/>
    </source>
</evidence>
<comment type="subcellular location">
    <subcellularLocation>
        <location evidence="1">Nucleus</location>
    </subcellularLocation>
</comment>
<dbReference type="PANTHER" id="PTHR46481">
    <property type="entry name" value="ZINC FINGER BED DOMAIN-CONTAINING PROTEIN 4"/>
    <property type="match status" value="1"/>
</dbReference>
<accession>A0AAV5ERA5</accession>
<gene>
    <name evidence="7" type="primary">gb12717</name>
    <name evidence="7" type="ORF">PR202_gb12717</name>
</gene>
<keyword evidence="8" id="KW-1185">Reference proteome</keyword>
<comment type="caution">
    <text evidence="7">The sequence shown here is derived from an EMBL/GenBank/DDBJ whole genome shotgun (WGS) entry which is preliminary data.</text>
</comment>
<reference evidence="7" key="1">
    <citation type="journal article" date="2018" name="DNA Res.">
        <title>Multiple hybrid de novo genome assembly of finger millet, an orphan allotetraploid crop.</title>
        <authorList>
            <person name="Hatakeyama M."/>
            <person name="Aluri S."/>
            <person name="Balachadran M.T."/>
            <person name="Sivarajan S.R."/>
            <person name="Patrignani A."/>
            <person name="Gruter S."/>
            <person name="Poveda L."/>
            <person name="Shimizu-Inatsugi R."/>
            <person name="Baeten J."/>
            <person name="Francoijs K.J."/>
            <person name="Nataraja K.N."/>
            <person name="Reddy Y.A.N."/>
            <person name="Phadnis S."/>
            <person name="Ravikumar R.L."/>
            <person name="Schlapbach R."/>
            <person name="Sreeman S.M."/>
            <person name="Shimizu K.K."/>
        </authorList>
    </citation>
    <scope>NUCLEOTIDE SEQUENCE</scope>
</reference>
<keyword evidence="5" id="KW-0539">Nucleus</keyword>
<dbReference type="GO" id="GO:0008270">
    <property type="term" value="F:zinc ion binding"/>
    <property type="evidence" value="ECO:0007669"/>
    <property type="project" value="UniProtKB-KW"/>
</dbReference>
<evidence type="ECO:0000256" key="4">
    <source>
        <dbReference type="ARBA" id="ARBA00022833"/>
    </source>
</evidence>
<keyword evidence="2" id="KW-0479">Metal-binding</keyword>
<dbReference type="InterPro" id="IPR012337">
    <property type="entry name" value="RNaseH-like_sf"/>
</dbReference>
<keyword evidence="4" id="KW-0862">Zinc</keyword>
<protein>
    <submittedName>
        <fullName evidence="7">Uncharacterized protein</fullName>
    </submittedName>
</protein>
<dbReference type="SMART" id="SM00614">
    <property type="entry name" value="ZnF_BED"/>
    <property type="match status" value="1"/>
</dbReference>
<evidence type="ECO:0000256" key="5">
    <source>
        <dbReference type="ARBA" id="ARBA00023242"/>
    </source>
</evidence>
<evidence type="ECO:0000313" key="7">
    <source>
        <dbReference type="EMBL" id="GJN24938.1"/>
    </source>
</evidence>
<sequence>MGGDGSGTGGIGTHTQTSEQEDVHTNPILDEDVIVIDDGTSEKKRSKKCTSDVWQYFTKKNKVVEVDGNKFVQLWGYCNFPKCKASYRAESHAGTSGFWNHLRSAHSIVKGQTCLKAEKDHEKGITVIQPYKYDPEVSLKKLYLAIIMHEYPFSIVEHEYFVEFIKSLRPNFPIKSRVTARKDIMDIYLNEKEKLYVYLKTVKCRFSATMDMWTSYQNNSYMCVTLHWIDDEWRLQKRIIGFFHIEGRHTGQKLSQSFAEVLVKWYIEKNYFP</sequence>
<proteinExistence type="predicted"/>
<organism evidence="7 8">
    <name type="scientific">Eleusine coracana subsp. coracana</name>
    <dbReference type="NCBI Taxonomy" id="191504"/>
    <lineage>
        <taxon>Eukaryota</taxon>
        <taxon>Viridiplantae</taxon>
        <taxon>Streptophyta</taxon>
        <taxon>Embryophyta</taxon>
        <taxon>Tracheophyta</taxon>
        <taxon>Spermatophyta</taxon>
        <taxon>Magnoliopsida</taxon>
        <taxon>Liliopsida</taxon>
        <taxon>Poales</taxon>
        <taxon>Poaceae</taxon>
        <taxon>PACMAD clade</taxon>
        <taxon>Chloridoideae</taxon>
        <taxon>Cynodonteae</taxon>
        <taxon>Eleusininae</taxon>
        <taxon>Eleusine</taxon>
    </lineage>
</organism>
<keyword evidence="3" id="KW-0863">Zinc-finger</keyword>
<dbReference type="GO" id="GO:0005634">
    <property type="term" value="C:nucleus"/>
    <property type="evidence" value="ECO:0007669"/>
    <property type="project" value="UniProtKB-SubCell"/>
</dbReference>
<dbReference type="PANTHER" id="PTHR46481:SF10">
    <property type="entry name" value="ZINC FINGER BED DOMAIN-CONTAINING PROTEIN 39"/>
    <property type="match status" value="1"/>
</dbReference>
<evidence type="ECO:0000256" key="2">
    <source>
        <dbReference type="ARBA" id="ARBA00022723"/>
    </source>
</evidence>
<reference evidence="7" key="2">
    <citation type="submission" date="2021-12" db="EMBL/GenBank/DDBJ databases">
        <title>Resequencing data analysis of finger millet.</title>
        <authorList>
            <person name="Hatakeyama M."/>
            <person name="Aluri S."/>
            <person name="Balachadran M.T."/>
            <person name="Sivarajan S.R."/>
            <person name="Poveda L."/>
            <person name="Shimizu-Inatsugi R."/>
            <person name="Schlapbach R."/>
            <person name="Sreeman S.M."/>
            <person name="Shimizu K.K."/>
        </authorList>
    </citation>
    <scope>NUCLEOTIDE SEQUENCE</scope>
</reference>
<evidence type="ECO:0000256" key="6">
    <source>
        <dbReference type="SAM" id="MobiDB-lite"/>
    </source>
</evidence>
<dbReference type="Proteomes" id="UP001054889">
    <property type="component" value="Unassembled WGS sequence"/>
</dbReference>
<name>A0AAV5ERA5_ELECO</name>
<dbReference type="AlphaFoldDB" id="A0AAV5ERA5"/>
<evidence type="ECO:0000313" key="8">
    <source>
        <dbReference type="Proteomes" id="UP001054889"/>
    </source>
</evidence>
<feature type="compositionally biased region" description="Gly residues" evidence="6">
    <location>
        <begin position="1"/>
        <end position="12"/>
    </location>
</feature>
<dbReference type="SUPFAM" id="SSF53098">
    <property type="entry name" value="Ribonuclease H-like"/>
    <property type="match status" value="1"/>
</dbReference>
<dbReference type="EMBL" id="BQKI01000077">
    <property type="protein sequence ID" value="GJN24938.1"/>
    <property type="molecule type" value="Genomic_DNA"/>
</dbReference>